<feature type="domain" description="GK1464-like" evidence="2">
    <location>
        <begin position="3"/>
        <end position="100"/>
    </location>
</feature>
<protein>
    <recommendedName>
        <fullName evidence="2">GK1464-like domain-containing protein</fullName>
    </recommendedName>
</protein>
<dbReference type="Proteomes" id="UP000318667">
    <property type="component" value="Unassembled WGS sequence"/>
</dbReference>
<dbReference type="InterPro" id="IPR040915">
    <property type="entry name" value="GK1464-like_dom"/>
</dbReference>
<dbReference type="RefSeq" id="WP_144542253.1">
    <property type="nucleotide sequence ID" value="NZ_CBCSDC010000001.1"/>
</dbReference>
<sequence length="100" mass="11666">MDFLPREQIINALQEPLQSYISKYGIDDIGIFEEEGQDNQYYMGYTVKKSGKTYHIHSPYTKNDNGGLAPVKNEWTVETDEPQKDDRRGFNDLDQAFREI</sequence>
<dbReference type="GeneID" id="65403230"/>
<gene>
    <name evidence="3" type="ORF">IQ19_02031</name>
</gene>
<name>A0A562JXQ9_9BACI</name>
<evidence type="ECO:0000256" key="1">
    <source>
        <dbReference type="SAM" id="MobiDB-lite"/>
    </source>
</evidence>
<evidence type="ECO:0000313" key="4">
    <source>
        <dbReference type="Proteomes" id="UP000318667"/>
    </source>
</evidence>
<dbReference type="Gene3D" id="3.30.70.1480">
    <property type="entry name" value="GK1464-like"/>
    <property type="match status" value="1"/>
</dbReference>
<dbReference type="Pfam" id="PF18681">
    <property type="entry name" value="DUF5634"/>
    <property type="match status" value="1"/>
</dbReference>
<proteinExistence type="predicted"/>
<organism evidence="3 4">
    <name type="scientific">Cytobacillus oceanisediminis</name>
    <dbReference type="NCBI Taxonomy" id="665099"/>
    <lineage>
        <taxon>Bacteria</taxon>
        <taxon>Bacillati</taxon>
        <taxon>Bacillota</taxon>
        <taxon>Bacilli</taxon>
        <taxon>Bacillales</taxon>
        <taxon>Bacillaceae</taxon>
        <taxon>Cytobacillus</taxon>
    </lineage>
</organism>
<dbReference type="InterPro" id="IPR028990">
    <property type="entry name" value="GK1464-like"/>
</dbReference>
<dbReference type="EMBL" id="VLKI01000004">
    <property type="protein sequence ID" value="TWH87783.1"/>
    <property type="molecule type" value="Genomic_DNA"/>
</dbReference>
<feature type="compositionally biased region" description="Basic and acidic residues" evidence="1">
    <location>
        <begin position="81"/>
        <end position="100"/>
    </location>
</feature>
<evidence type="ECO:0000313" key="3">
    <source>
        <dbReference type="EMBL" id="TWH87783.1"/>
    </source>
</evidence>
<reference evidence="3 4" key="1">
    <citation type="journal article" date="2015" name="Stand. Genomic Sci.">
        <title>Genomic Encyclopedia of Bacterial and Archaeal Type Strains, Phase III: the genomes of soil and plant-associated and newly described type strains.</title>
        <authorList>
            <person name="Whitman W.B."/>
            <person name="Woyke T."/>
            <person name="Klenk H.P."/>
            <person name="Zhou Y."/>
            <person name="Lilburn T.G."/>
            <person name="Beck B.J."/>
            <person name="De Vos P."/>
            <person name="Vandamme P."/>
            <person name="Eisen J.A."/>
            <person name="Garrity G."/>
            <person name="Hugenholtz P."/>
            <person name="Kyrpides N.C."/>
        </authorList>
    </citation>
    <scope>NUCLEOTIDE SEQUENCE [LARGE SCALE GENOMIC DNA]</scope>
    <source>
        <strain evidence="3 4">CGMCC 1.10115</strain>
    </source>
</reference>
<dbReference type="OrthoDB" id="2968163at2"/>
<feature type="region of interest" description="Disordered" evidence="1">
    <location>
        <begin position="77"/>
        <end position="100"/>
    </location>
</feature>
<comment type="caution">
    <text evidence="3">The sequence shown here is derived from an EMBL/GenBank/DDBJ whole genome shotgun (WGS) entry which is preliminary data.</text>
</comment>
<dbReference type="SUPFAM" id="SSF143579">
    <property type="entry name" value="GK1464-like"/>
    <property type="match status" value="1"/>
</dbReference>
<evidence type="ECO:0000259" key="2">
    <source>
        <dbReference type="Pfam" id="PF18681"/>
    </source>
</evidence>
<keyword evidence="4" id="KW-1185">Reference proteome</keyword>
<accession>A0A562JXQ9</accession>
<dbReference type="AlphaFoldDB" id="A0A562JXQ9"/>